<dbReference type="AlphaFoldDB" id="A0A542YI33"/>
<accession>A0A542YI33</accession>
<keyword evidence="2" id="KW-1185">Reference proteome</keyword>
<dbReference type="Pfam" id="PF16264">
    <property type="entry name" value="SatD"/>
    <property type="match status" value="1"/>
</dbReference>
<dbReference type="OrthoDB" id="4711815at2"/>
<protein>
    <submittedName>
        <fullName evidence="1">SatD family protein</fullName>
    </submittedName>
</protein>
<sequence>MSENVDAVAVIVDVAKSREHADREALQRDIAEAFARVNALAEATQPLAPTIGDEFQAAYRDLPTALRATLLARLQLPDGVECRFGIGSGRLRTVGEGLAGPIQDGTAWWSAREAIDEAREREYSRLPFVRTWYRDGEDRAGTASADAVNAYLLTRDHLVSAMKPRERRLLLGQLLGTTQSELAKAEGISQSAVSQNIRRSGALALLAGETLLLGGRS</sequence>
<comment type="caution">
    <text evidence="1">The sequence shown here is derived from an EMBL/GenBank/DDBJ whole genome shotgun (WGS) entry which is preliminary data.</text>
</comment>
<dbReference type="Proteomes" id="UP000317998">
    <property type="component" value="Unassembled WGS sequence"/>
</dbReference>
<evidence type="ECO:0000313" key="1">
    <source>
        <dbReference type="EMBL" id="TQL47664.1"/>
    </source>
</evidence>
<dbReference type="EMBL" id="VFOM01000001">
    <property type="protein sequence ID" value="TQL47664.1"/>
    <property type="molecule type" value="Genomic_DNA"/>
</dbReference>
<dbReference type="RefSeq" id="WP_141879890.1">
    <property type="nucleotide sequence ID" value="NZ_VFOM01000001.1"/>
</dbReference>
<name>A0A542YI33_9MICO</name>
<proteinExistence type="predicted"/>
<evidence type="ECO:0000313" key="2">
    <source>
        <dbReference type="Proteomes" id="UP000317998"/>
    </source>
</evidence>
<organism evidence="1 2">
    <name type="scientific">Homoserinimonas aerilata</name>
    <dbReference type="NCBI Taxonomy" id="1162970"/>
    <lineage>
        <taxon>Bacteria</taxon>
        <taxon>Bacillati</taxon>
        <taxon>Actinomycetota</taxon>
        <taxon>Actinomycetes</taxon>
        <taxon>Micrococcales</taxon>
        <taxon>Microbacteriaceae</taxon>
        <taxon>Homoserinimonas</taxon>
    </lineage>
</organism>
<dbReference type="InterPro" id="IPR032580">
    <property type="entry name" value="SatD"/>
</dbReference>
<gene>
    <name evidence="1" type="ORF">FB562_0730</name>
</gene>
<reference evidence="1 2" key="1">
    <citation type="submission" date="2019-06" db="EMBL/GenBank/DDBJ databases">
        <title>Sequencing the genomes of 1000 actinobacteria strains.</title>
        <authorList>
            <person name="Klenk H.-P."/>
        </authorList>
    </citation>
    <scope>NUCLEOTIDE SEQUENCE [LARGE SCALE GENOMIC DNA]</scope>
    <source>
        <strain evidence="1 2">DSM 26477</strain>
    </source>
</reference>